<name>A0AA39PMR8_9AGAR</name>
<organism evidence="3 4">
    <name type="scientific">Armillaria luteobubalina</name>
    <dbReference type="NCBI Taxonomy" id="153913"/>
    <lineage>
        <taxon>Eukaryota</taxon>
        <taxon>Fungi</taxon>
        <taxon>Dikarya</taxon>
        <taxon>Basidiomycota</taxon>
        <taxon>Agaricomycotina</taxon>
        <taxon>Agaricomycetes</taxon>
        <taxon>Agaricomycetidae</taxon>
        <taxon>Agaricales</taxon>
        <taxon>Marasmiineae</taxon>
        <taxon>Physalacriaceae</taxon>
        <taxon>Armillaria</taxon>
    </lineage>
</organism>
<dbReference type="InterPro" id="IPR046496">
    <property type="entry name" value="DUF6589"/>
</dbReference>
<evidence type="ECO:0000256" key="1">
    <source>
        <dbReference type="SAM" id="MobiDB-lite"/>
    </source>
</evidence>
<dbReference type="Pfam" id="PF20231">
    <property type="entry name" value="DUF6589"/>
    <property type="match status" value="2"/>
</dbReference>
<proteinExistence type="predicted"/>
<feature type="compositionally biased region" description="Acidic residues" evidence="1">
    <location>
        <begin position="307"/>
        <end position="327"/>
    </location>
</feature>
<dbReference type="AlphaFoldDB" id="A0AA39PMR8"/>
<sequence>MSDRIDIHKTDLYPQPAWDIDESTITGNTDFVDTAYTELDIIDKPGWLVQSKFANANLVGNLRWQCHQADVDVAPPPSDEIFENACLFLHDALLTRELTDSIKADDSGRVMLVLKVMAFSFHGNGTYELLDKARMMHDSLGTNIGTQHAPSDLSLDITSIMKSLADHEVYEIKGRHFAEEDGAPVPDVVAVGFQQLNQGTKNPLHEYNIAFTHLQAQRGLQPIVGEGEHPPIKTTRSELDKMVDVDMDASHNEDVYMVEPTTVSFGTTEDLSDFEHAILDNEPTLTLETAADVSLDMDLGDDRFVFDDDEDEADEDEEPEEPSAEVD</sequence>
<dbReference type="EMBL" id="JAUEPU010000046">
    <property type="protein sequence ID" value="KAK0486710.1"/>
    <property type="molecule type" value="Genomic_DNA"/>
</dbReference>
<feature type="region of interest" description="Disordered" evidence="1">
    <location>
        <begin position="298"/>
        <end position="327"/>
    </location>
</feature>
<evidence type="ECO:0000259" key="2">
    <source>
        <dbReference type="Pfam" id="PF20231"/>
    </source>
</evidence>
<gene>
    <name evidence="3" type="ORF">EDD18DRAFT_1111108</name>
</gene>
<keyword evidence="4" id="KW-1185">Reference proteome</keyword>
<comment type="caution">
    <text evidence="3">The sequence shown here is derived from an EMBL/GenBank/DDBJ whole genome shotgun (WGS) entry which is preliminary data.</text>
</comment>
<protein>
    <recommendedName>
        <fullName evidence="2">DUF6589 domain-containing protein</fullName>
    </recommendedName>
</protein>
<dbReference type="Proteomes" id="UP001175228">
    <property type="component" value="Unassembled WGS sequence"/>
</dbReference>
<evidence type="ECO:0000313" key="4">
    <source>
        <dbReference type="Proteomes" id="UP001175228"/>
    </source>
</evidence>
<accession>A0AA39PMR8</accession>
<evidence type="ECO:0000313" key="3">
    <source>
        <dbReference type="EMBL" id="KAK0486710.1"/>
    </source>
</evidence>
<reference evidence="3" key="1">
    <citation type="submission" date="2023-06" db="EMBL/GenBank/DDBJ databases">
        <authorList>
            <consortium name="Lawrence Berkeley National Laboratory"/>
            <person name="Ahrendt S."/>
            <person name="Sahu N."/>
            <person name="Indic B."/>
            <person name="Wong-Bajracharya J."/>
            <person name="Merenyi Z."/>
            <person name="Ke H.-M."/>
            <person name="Monk M."/>
            <person name="Kocsube S."/>
            <person name="Drula E."/>
            <person name="Lipzen A."/>
            <person name="Balint B."/>
            <person name="Henrissat B."/>
            <person name="Andreopoulos B."/>
            <person name="Martin F.M."/>
            <person name="Harder C.B."/>
            <person name="Rigling D."/>
            <person name="Ford K.L."/>
            <person name="Foster G.D."/>
            <person name="Pangilinan J."/>
            <person name="Papanicolaou A."/>
            <person name="Barry K."/>
            <person name="LaButti K."/>
            <person name="Viragh M."/>
            <person name="Koriabine M."/>
            <person name="Yan M."/>
            <person name="Riley R."/>
            <person name="Champramary S."/>
            <person name="Plett K.L."/>
            <person name="Tsai I.J."/>
            <person name="Slot J."/>
            <person name="Sipos G."/>
            <person name="Plett J."/>
            <person name="Nagy L.G."/>
            <person name="Grigoriev I.V."/>
        </authorList>
    </citation>
    <scope>NUCLEOTIDE SEQUENCE</scope>
    <source>
        <strain evidence="3">HWK02</strain>
    </source>
</reference>
<feature type="domain" description="DUF6589" evidence="2">
    <location>
        <begin position="72"/>
        <end position="126"/>
    </location>
</feature>
<feature type="domain" description="DUF6589" evidence="2">
    <location>
        <begin position="3"/>
        <end position="43"/>
    </location>
</feature>